<feature type="compositionally biased region" description="Pro residues" evidence="1">
    <location>
        <begin position="56"/>
        <end position="72"/>
    </location>
</feature>
<accession>A0AAD5VBC8</accession>
<dbReference type="AlphaFoldDB" id="A0AAD5VBC8"/>
<feature type="region of interest" description="Disordered" evidence="1">
    <location>
        <begin position="42"/>
        <end position="83"/>
    </location>
</feature>
<evidence type="ECO:0000256" key="1">
    <source>
        <dbReference type="SAM" id="MobiDB-lite"/>
    </source>
</evidence>
<protein>
    <submittedName>
        <fullName evidence="3">Uncharacterized protein</fullName>
    </submittedName>
</protein>
<gene>
    <name evidence="3" type="ORF">NLI96_g913</name>
</gene>
<evidence type="ECO:0000313" key="3">
    <source>
        <dbReference type="EMBL" id="KAJ3491130.1"/>
    </source>
</evidence>
<organism evidence="3 4">
    <name type="scientific">Meripilus lineatus</name>
    <dbReference type="NCBI Taxonomy" id="2056292"/>
    <lineage>
        <taxon>Eukaryota</taxon>
        <taxon>Fungi</taxon>
        <taxon>Dikarya</taxon>
        <taxon>Basidiomycota</taxon>
        <taxon>Agaricomycotina</taxon>
        <taxon>Agaricomycetes</taxon>
        <taxon>Polyporales</taxon>
        <taxon>Meripilaceae</taxon>
        <taxon>Meripilus</taxon>
    </lineage>
</organism>
<sequence length="83" mass="8627">MQSLITLVAVALAIVPAIAVPVDVAHHNVQGGVGLNMPHMRDLNGRDLASDIAHVLPPPPPPPQTPPPPAPGVPSRRDVEDDC</sequence>
<evidence type="ECO:0000313" key="4">
    <source>
        <dbReference type="Proteomes" id="UP001212997"/>
    </source>
</evidence>
<dbReference type="EMBL" id="JANAWD010000017">
    <property type="protein sequence ID" value="KAJ3491130.1"/>
    <property type="molecule type" value="Genomic_DNA"/>
</dbReference>
<keyword evidence="4" id="KW-1185">Reference proteome</keyword>
<keyword evidence="2" id="KW-0732">Signal</keyword>
<dbReference type="Proteomes" id="UP001212997">
    <property type="component" value="Unassembled WGS sequence"/>
</dbReference>
<proteinExistence type="predicted"/>
<feature type="chain" id="PRO_5041903184" evidence="2">
    <location>
        <begin position="20"/>
        <end position="83"/>
    </location>
</feature>
<comment type="caution">
    <text evidence="3">The sequence shown here is derived from an EMBL/GenBank/DDBJ whole genome shotgun (WGS) entry which is preliminary data.</text>
</comment>
<feature type="signal peptide" evidence="2">
    <location>
        <begin position="1"/>
        <end position="19"/>
    </location>
</feature>
<name>A0AAD5VBC8_9APHY</name>
<reference evidence="3" key="1">
    <citation type="submission" date="2022-07" db="EMBL/GenBank/DDBJ databases">
        <title>Genome Sequence of Physisporinus lineatus.</title>
        <authorList>
            <person name="Buettner E."/>
        </authorList>
    </citation>
    <scope>NUCLEOTIDE SEQUENCE</scope>
    <source>
        <strain evidence="3">VT162</strain>
    </source>
</reference>
<evidence type="ECO:0000256" key="2">
    <source>
        <dbReference type="SAM" id="SignalP"/>
    </source>
</evidence>